<dbReference type="AlphaFoldDB" id="C5KI06"/>
<evidence type="ECO:0000313" key="8">
    <source>
        <dbReference type="Proteomes" id="UP000007800"/>
    </source>
</evidence>
<keyword evidence="2 4" id="KW-0863">Zinc-finger</keyword>
<accession>C5KI06</accession>
<evidence type="ECO:0000256" key="4">
    <source>
        <dbReference type="PROSITE-ProRule" id="PRU00723"/>
    </source>
</evidence>
<feature type="domain" description="C3H1-type" evidence="6">
    <location>
        <begin position="95"/>
        <end position="122"/>
    </location>
</feature>
<dbReference type="Proteomes" id="UP000007800">
    <property type="component" value="Unassembled WGS sequence"/>
</dbReference>
<dbReference type="EMBL" id="GG673069">
    <property type="protein sequence ID" value="EER16218.1"/>
    <property type="molecule type" value="Genomic_DNA"/>
</dbReference>
<name>C5KI06_PERM5</name>
<dbReference type="PROSITE" id="PS50103">
    <property type="entry name" value="ZF_C3H1"/>
    <property type="match status" value="2"/>
</dbReference>
<feature type="domain" description="C3H1-type" evidence="6">
    <location>
        <begin position="61"/>
        <end position="89"/>
    </location>
</feature>
<keyword evidence="3 4" id="KW-0862">Zinc</keyword>
<evidence type="ECO:0000259" key="6">
    <source>
        <dbReference type="PROSITE" id="PS50103"/>
    </source>
</evidence>
<dbReference type="GeneID" id="9061356"/>
<gene>
    <name evidence="7" type="ORF">Pmar_PMAR003681</name>
</gene>
<dbReference type="GO" id="GO:0008270">
    <property type="term" value="F:zinc ion binding"/>
    <property type="evidence" value="ECO:0007669"/>
    <property type="project" value="UniProtKB-KW"/>
</dbReference>
<organism evidence="8">
    <name type="scientific">Perkinsus marinus (strain ATCC 50983 / TXsc)</name>
    <dbReference type="NCBI Taxonomy" id="423536"/>
    <lineage>
        <taxon>Eukaryota</taxon>
        <taxon>Sar</taxon>
        <taxon>Alveolata</taxon>
        <taxon>Perkinsozoa</taxon>
        <taxon>Perkinsea</taxon>
        <taxon>Perkinsida</taxon>
        <taxon>Perkinsidae</taxon>
        <taxon>Perkinsus</taxon>
    </lineage>
</organism>
<feature type="region of interest" description="Disordered" evidence="5">
    <location>
        <begin position="1"/>
        <end position="59"/>
    </location>
</feature>
<feature type="compositionally biased region" description="Polar residues" evidence="5">
    <location>
        <begin position="15"/>
        <end position="35"/>
    </location>
</feature>
<dbReference type="InterPro" id="IPR036855">
    <property type="entry name" value="Znf_CCCH_sf"/>
</dbReference>
<feature type="zinc finger region" description="C3H1-type" evidence="4">
    <location>
        <begin position="61"/>
        <end position="89"/>
    </location>
</feature>
<dbReference type="OrthoDB" id="10009520at2759"/>
<reference evidence="7 8" key="1">
    <citation type="submission" date="2008-07" db="EMBL/GenBank/DDBJ databases">
        <authorList>
            <person name="El-Sayed N."/>
            <person name="Caler E."/>
            <person name="Inman J."/>
            <person name="Amedeo P."/>
            <person name="Hass B."/>
            <person name="Wortman J."/>
        </authorList>
    </citation>
    <scope>NUCLEOTIDE SEQUENCE [LARGE SCALE GENOMIC DNA]</scope>
    <source>
        <strain evidence="8">ATCC 50983 / TXsc</strain>
    </source>
</reference>
<dbReference type="InParanoid" id="C5KI06"/>
<dbReference type="Gene3D" id="4.10.1000.10">
    <property type="entry name" value="Zinc finger, CCCH-type"/>
    <property type="match status" value="1"/>
</dbReference>
<dbReference type="SMART" id="SM00356">
    <property type="entry name" value="ZnF_C3H1"/>
    <property type="match status" value="2"/>
</dbReference>
<sequence length="320" mass="34829">MVNQGAAILPVPPSDLSQKSPPSLSSRGDSANPQSPVGDITPLAMSGGVGRRRHSSTTSIRGPRGFCWSYQSSGRCGRSDECPLQHVTGMEAVELCKQQECLFYSKGHCRKGDNCPYVHNAARKQRPRVGSNQGLHRQRPQQQHAKRDYVTNSIALLETPPIGSQKNNRQYRKASTGRGAGKKNNNGGGRLPHQRALMEEAGQQQQQQNSSKHVRETVLTISAEALGGDFTAWGVSTYEGSDDMVSGDNSPVYMLYDTTPDSTTPTAVAYAAASSLCCGLTMSTQNYVDYCRALQLRGMLYPNVSVDNLRRASIDVVYED</sequence>
<proteinExistence type="predicted"/>
<evidence type="ECO:0000256" key="2">
    <source>
        <dbReference type="ARBA" id="ARBA00022771"/>
    </source>
</evidence>
<feature type="zinc finger region" description="C3H1-type" evidence="4">
    <location>
        <begin position="95"/>
        <end position="122"/>
    </location>
</feature>
<feature type="region of interest" description="Disordered" evidence="5">
    <location>
        <begin position="124"/>
        <end position="192"/>
    </location>
</feature>
<evidence type="ECO:0000256" key="1">
    <source>
        <dbReference type="ARBA" id="ARBA00022723"/>
    </source>
</evidence>
<dbReference type="RefSeq" id="XP_002784422.1">
    <property type="nucleotide sequence ID" value="XM_002784376.1"/>
</dbReference>
<keyword evidence="1 4" id="KW-0479">Metal-binding</keyword>
<dbReference type="InterPro" id="IPR000571">
    <property type="entry name" value="Znf_CCCH"/>
</dbReference>
<evidence type="ECO:0000256" key="5">
    <source>
        <dbReference type="SAM" id="MobiDB-lite"/>
    </source>
</evidence>
<keyword evidence="8" id="KW-1185">Reference proteome</keyword>
<protein>
    <recommendedName>
        <fullName evidence="6">C3H1-type domain-containing protein</fullName>
    </recommendedName>
</protein>
<evidence type="ECO:0000256" key="3">
    <source>
        <dbReference type="ARBA" id="ARBA00022833"/>
    </source>
</evidence>
<evidence type="ECO:0000313" key="7">
    <source>
        <dbReference type="EMBL" id="EER16218.1"/>
    </source>
</evidence>
<dbReference type="Pfam" id="PF00642">
    <property type="entry name" value="zf-CCCH"/>
    <property type="match status" value="1"/>
</dbReference>
<dbReference type="SUPFAM" id="SSF90229">
    <property type="entry name" value="CCCH zinc finger"/>
    <property type="match status" value="1"/>
</dbReference>
<feature type="compositionally biased region" description="Polar residues" evidence="5">
    <location>
        <begin position="130"/>
        <end position="143"/>
    </location>
</feature>